<proteinExistence type="predicted"/>
<dbReference type="OrthoDB" id="1374030at2"/>
<evidence type="ECO:0000313" key="1">
    <source>
        <dbReference type="EMBL" id="KPQ19102.1"/>
    </source>
</evidence>
<sequence length="141" mass="15618">MIKKIILSIGSILFLLVLVLAVHIYMVTGKAVPEGPNWSMGKIEVANQLDSLSVNEIKQDFLAKPFIRAFRTNLDQGHFILLYDRKQVSGDDLAAELGSKLNLQASLYRPSAEELASSCPAIPKDSFTYQLGSLFQSIFTK</sequence>
<organism evidence="1 2">
    <name type="scientific">Algoriphagus marincola HL-49</name>
    <dbReference type="NCBI Taxonomy" id="1305737"/>
    <lineage>
        <taxon>Bacteria</taxon>
        <taxon>Pseudomonadati</taxon>
        <taxon>Bacteroidota</taxon>
        <taxon>Cytophagia</taxon>
        <taxon>Cytophagales</taxon>
        <taxon>Cyclobacteriaceae</taxon>
        <taxon>Algoriphagus</taxon>
    </lineage>
</organism>
<name>A0A0P7XQ87_9BACT</name>
<gene>
    <name evidence="1" type="ORF">HLUCCX10_03865</name>
</gene>
<reference evidence="1 2" key="1">
    <citation type="submission" date="2015-09" db="EMBL/GenBank/DDBJ databases">
        <title>Identification and resolution of microdiversity through metagenomic sequencing of parallel consortia.</title>
        <authorList>
            <person name="Nelson W.C."/>
            <person name="Romine M.F."/>
            <person name="Lindemann S.R."/>
        </authorList>
    </citation>
    <scope>NUCLEOTIDE SEQUENCE [LARGE SCALE GENOMIC DNA]</scope>
    <source>
        <strain evidence="1">HL-49</strain>
    </source>
</reference>
<comment type="caution">
    <text evidence="1">The sequence shown here is derived from an EMBL/GenBank/DDBJ whole genome shotgun (WGS) entry which is preliminary data.</text>
</comment>
<dbReference type="AlphaFoldDB" id="A0A0P7XQ87"/>
<accession>A0A0P7XQ87</accession>
<dbReference type="Proteomes" id="UP000050421">
    <property type="component" value="Unassembled WGS sequence"/>
</dbReference>
<dbReference type="EMBL" id="LJXT01000015">
    <property type="protein sequence ID" value="KPQ19102.1"/>
    <property type="molecule type" value="Genomic_DNA"/>
</dbReference>
<dbReference type="PATRIC" id="fig|1305737.6.peg.1417"/>
<protein>
    <submittedName>
        <fullName evidence="1">Uncharacterized protein</fullName>
    </submittedName>
</protein>
<evidence type="ECO:0000313" key="2">
    <source>
        <dbReference type="Proteomes" id="UP000050421"/>
    </source>
</evidence>
<dbReference type="STRING" id="1305737.GCA_000526355_01695"/>